<organism evidence="1 2">
    <name type="scientific">Solanum commersonii</name>
    <name type="common">Commerson's wild potato</name>
    <name type="synonym">Commerson's nightshade</name>
    <dbReference type="NCBI Taxonomy" id="4109"/>
    <lineage>
        <taxon>Eukaryota</taxon>
        <taxon>Viridiplantae</taxon>
        <taxon>Streptophyta</taxon>
        <taxon>Embryophyta</taxon>
        <taxon>Tracheophyta</taxon>
        <taxon>Spermatophyta</taxon>
        <taxon>Magnoliopsida</taxon>
        <taxon>eudicotyledons</taxon>
        <taxon>Gunneridae</taxon>
        <taxon>Pentapetalae</taxon>
        <taxon>asterids</taxon>
        <taxon>lamiids</taxon>
        <taxon>Solanales</taxon>
        <taxon>Solanaceae</taxon>
        <taxon>Solanoideae</taxon>
        <taxon>Solaneae</taxon>
        <taxon>Solanum</taxon>
    </lineage>
</organism>
<protein>
    <submittedName>
        <fullName evidence="1">Uncharacterized protein</fullName>
    </submittedName>
</protein>
<name>A0A9J6AW65_SOLCO</name>
<dbReference type="Proteomes" id="UP000824120">
    <property type="component" value="Chromosome 1"/>
</dbReference>
<dbReference type="EMBL" id="JACXVP010000001">
    <property type="protein sequence ID" value="KAG5628728.1"/>
    <property type="molecule type" value="Genomic_DNA"/>
</dbReference>
<keyword evidence="2" id="KW-1185">Reference proteome</keyword>
<accession>A0A9J6AW65</accession>
<sequence>MKVVQRIAVSFLVHLRYPGKSVPEAIPHDRSESIDICVAKDELKFCTFFGLVSHPVSGTHIGARLNPDSRREVPHWGGMTVNHLLFPMLRMMTDLMITCFVVQDFLHISWAGPYHWKHQKVKSKLP</sequence>
<dbReference type="OrthoDB" id="10481227at2759"/>
<comment type="caution">
    <text evidence="1">The sequence shown here is derived from an EMBL/GenBank/DDBJ whole genome shotgun (WGS) entry which is preliminary data.</text>
</comment>
<reference evidence="1 2" key="1">
    <citation type="submission" date="2020-09" db="EMBL/GenBank/DDBJ databases">
        <title>De no assembly of potato wild relative species, Solanum commersonii.</title>
        <authorList>
            <person name="Cho K."/>
        </authorList>
    </citation>
    <scope>NUCLEOTIDE SEQUENCE [LARGE SCALE GENOMIC DNA]</scope>
    <source>
        <strain evidence="1">LZ3.2</strain>
        <tissue evidence="1">Leaf</tissue>
    </source>
</reference>
<proteinExistence type="predicted"/>
<dbReference type="AlphaFoldDB" id="A0A9J6AW65"/>
<evidence type="ECO:0000313" key="2">
    <source>
        <dbReference type="Proteomes" id="UP000824120"/>
    </source>
</evidence>
<gene>
    <name evidence="1" type="ORF">H5410_000445</name>
</gene>
<evidence type="ECO:0000313" key="1">
    <source>
        <dbReference type="EMBL" id="KAG5628728.1"/>
    </source>
</evidence>